<organism evidence="1">
    <name type="scientific">viral metagenome</name>
    <dbReference type="NCBI Taxonomy" id="1070528"/>
    <lineage>
        <taxon>unclassified sequences</taxon>
        <taxon>metagenomes</taxon>
        <taxon>organismal metagenomes</taxon>
    </lineage>
</organism>
<proteinExistence type="predicted"/>
<dbReference type="AlphaFoldDB" id="A0A6M3JVJ1"/>
<evidence type="ECO:0000313" key="2">
    <source>
        <dbReference type="EMBL" id="QJA87879.1"/>
    </source>
</evidence>
<dbReference type="EMBL" id="MT142738">
    <property type="protein sequence ID" value="QJA87879.1"/>
    <property type="molecule type" value="Genomic_DNA"/>
</dbReference>
<name>A0A6M3JVJ1_9ZZZZ</name>
<accession>A0A6M3JVJ1</accession>
<protein>
    <submittedName>
        <fullName evidence="1">Uncharacterized protein</fullName>
    </submittedName>
</protein>
<dbReference type="EMBL" id="MT142026">
    <property type="protein sequence ID" value="QJA73418.1"/>
    <property type="molecule type" value="Genomic_DNA"/>
</dbReference>
<gene>
    <name evidence="1" type="ORF">MM415A02373_0004</name>
    <name evidence="2" type="ORF">MM415B02873_0012</name>
</gene>
<sequence>MPDIEAEPQRKQTICEIHRLMYRIIRERNPNDPLIPLLRTAFDMAKKLRNTAIRYKHRYDEAWFESHKLDGGDLENGHAA</sequence>
<evidence type="ECO:0000313" key="1">
    <source>
        <dbReference type="EMBL" id="QJA73418.1"/>
    </source>
</evidence>
<reference evidence="1" key="1">
    <citation type="submission" date="2020-03" db="EMBL/GenBank/DDBJ databases">
        <title>The deep terrestrial virosphere.</title>
        <authorList>
            <person name="Holmfeldt K."/>
            <person name="Nilsson E."/>
            <person name="Simone D."/>
            <person name="Lopez-Fernandez M."/>
            <person name="Wu X."/>
            <person name="de Brujin I."/>
            <person name="Lundin D."/>
            <person name="Andersson A."/>
            <person name="Bertilsson S."/>
            <person name="Dopson M."/>
        </authorList>
    </citation>
    <scope>NUCLEOTIDE SEQUENCE</scope>
    <source>
        <strain evidence="1">MM415A02373</strain>
        <strain evidence="2">MM415B02873</strain>
    </source>
</reference>